<sequence length="82" mass="9314">MHFPYILCTLFIAILPLSFFFLPSPPFACISLTYANFSTPPLLRRVNLYHFLIPIPNLRSWLDRLWLLISGLISSSSGVGLC</sequence>
<evidence type="ECO:0000256" key="1">
    <source>
        <dbReference type="SAM" id="SignalP"/>
    </source>
</evidence>
<dbReference type="Gramene" id="EOY21084">
    <property type="protein sequence ID" value="EOY21084"/>
    <property type="gene ID" value="TCM_012409"/>
</dbReference>
<organism evidence="2 3">
    <name type="scientific">Theobroma cacao</name>
    <name type="common">Cacao</name>
    <name type="synonym">Cocoa</name>
    <dbReference type="NCBI Taxonomy" id="3641"/>
    <lineage>
        <taxon>Eukaryota</taxon>
        <taxon>Viridiplantae</taxon>
        <taxon>Streptophyta</taxon>
        <taxon>Embryophyta</taxon>
        <taxon>Tracheophyta</taxon>
        <taxon>Spermatophyta</taxon>
        <taxon>Magnoliopsida</taxon>
        <taxon>eudicotyledons</taxon>
        <taxon>Gunneridae</taxon>
        <taxon>Pentapetalae</taxon>
        <taxon>rosids</taxon>
        <taxon>malvids</taxon>
        <taxon>Malvales</taxon>
        <taxon>Malvaceae</taxon>
        <taxon>Byttnerioideae</taxon>
        <taxon>Theobroma</taxon>
    </lineage>
</organism>
<name>A0A061G220_THECC</name>
<dbReference type="AlphaFoldDB" id="A0A061G220"/>
<dbReference type="Proteomes" id="UP000026915">
    <property type="component" value="Chromosome 3"/>
</dbReference>
<proteinExistence type="predicted"/>
<dbReference type="HOGENOM" id="CLU_2563013_0_0_1"/>
<dbReference type="InParanoid" id="A0A061G220"/>
<gene>
    <name evidence="2" type="ORF">TCM_012409</name>
</gene>
<feature type="signal peptide" evidence="1">
    <location>
        <begin position="1"/>
        <end position="20"/>
    </location>
</feature>
<feature type="chain" id="PRO_5001603124" evidence="1">
    <location>
        <begin position="21"/>
        <end position="82"/>
    </location>
</feature>
<evidence type="ECO:0000313" key="2">
    <source>
        <dbReference type="EMBL" id="EOY21084.1"/>
    </source>
</evidence>
<accession>A0A061G220</accession>
<keyword evidence="1" id="KW-0732">Signal</keyword>
<protein>
    <submittedName>
        <fullName evidence="2">Uncharacterized protein</fullName>
    </submittedName>
</protein>
<reference evidence="2 3" key="1">
    <citation type="journal article" date="2013" name="Genome Biol.">
        <title>The genome sequence of the most widely cultivated cacao type and its use to identify candidate genes regulating pod color.</title>
        <authorList>
            <person name="Motamayor J.C."/>
            <person name="Mockaitis K."/>
            <person name="Schmutz J."/>
            <person name="Haiminen N."/>
            <person name="Iii D.L."/>
            <person name="Cornejo O."/>
            <person name="Findley S.D."/>
            <person name="Zheng P."/>
            <person name="Utro F."/>
            <person name="Royaert S."/>
            <person name="Saski C."/>
            <person name="Jenkins J."/>
            <person name="Podicheti R."/>
            <person name="Zhao M."/>
            <person name="Scheffler B.E."/>
            <person name="Stack J.C."/>
            <person name="Feltus F.A."/>
            <person name="Mustiga G.M."/>
            <person name="Amores F."/>
            <person name="Phillips W."/>
            <person name="Marelli J.P."/>
            <person name="May G.D."/>
            <person name="Shapiro H."/>
            <person name="Ma J."/>
            <person name="Bustamante C.D."/>
            <person name="Schnell R.J."/>
            <person name="Main D."/>
            <person name="Gilbert D."/>
            <person name="Parida L."/>
            <person name="Kuhn D.N."/>
        </authorList>
    </citation>
    <scope>NUCLEOTIDE SEQUENCE [LARGE SCALE GENOMIC DNA]</scope>
    <source>
        <strain evidence="3">cv. Matina 1-6</strain>
    </source>
</reference>
<keyword evidence="3" id="KW-1185">Reference proteome</keyword>
<dbReference type="EMBL" id="CM001881">
    <property type="protein sequence ID" value="EOY21084.1"/>
    <property type="molecule type" value="Genomic_DNA"/>
</dbReference>
<evidence type="ECO:0000313" key="3">
    <source>
        <dbReference type="Proteomes" id="UP000026915"/>
    </source>
</evidence>